<dbReference type="Proteomes" id="UP001454086">
    <property type="component" value="Unassembled WGS sequence"/>
</dbReference>
<dbReference type="PANTHER" id="PTHR41521">
    <property type="match status" value="1"/>
</dbReference>
<comment type="caution">
    <text evidence="2">The sequence shown here is derived from an EMBL/GenBank/DDBJ whole genome shotgun (WGS) entry which is preliminary data.</text>
</comment>
<accession>A0ABV1DH75</accession>
<dbReference type="PANTHER" id="PTHR41521:SF4">
    <property type="entry name" value="BLR0684 PROTEIN"/>
    <property type="match status" value="1"/>
</dbReference>
<dbReference type="Pfam" id="PF07045">
    <property type="entry name" value="DUF1330"/>
    <property type="match status" value="1"/>
</dbReference>
<protein>
    <submittedName>
        <fullName evidence="2">DUF1330 domain-containing protein</fullName>
    </submittedName>
</protein>
<organism evidence="2 3">
    <name type="scientific">Enterocloster hominis</name>
    <name type="common">ex Hitch et al. 2024</name>
    <dbReference type="NCBI Taxonomy" id="1917870"/>
    <lineage>
        <taxon>Bacteria</taxon>
        <taxon>Bacillati</taxon>
        <taxon>Bacillota</taxon>
        <taxon>Clostridia</taxon>
        <taxon>Lachnospirales</taxon>
        <taxon>Lachnospiraceae</taxon>
        <taxon>Enterocloster</taxon>
    </lineage>
</organism>
<feature type="domain" description="DUF1330" evidence="1">
    <location>
        <begin position="17"/>
        <end position="97"/>
    </location>
</feature>
<dbReference type="Gene3D" id="3.30.70.100">
    <property type="match status" value="1"/>
</dbReference>
<dbReference type="SUPFAM" id="SSF54909">
    <property type="entry name" value="Dimeric alpha+beta barrel"/>
    <property type="match status" value="1"/>
</dbReference>
<gene>
    <name evidence="2" type="ORF">WMQ36_29105</name>
</gene>
<dbReference type="EMBL" id="JBBMFM010000255">
    <property type="protein sequence ID" value="MEQ2429027.1"/>
    <property type="molecule type" value="Genomic_DNA"/>
</dbReference>
<keyword evidence="3" id="KW-1185">Reference proteome</keyword>
<evidence type="ECO:0000313" key="2">
    <source>
        <dbReference type="EMBL" id="MEQ2429027.1"/>
    </source>
</evidence>
<evidence type="ECO:0000313" key="3">
    <source>
        <dbReference type="Proteomes" id="UP001454086"/>
    </source>
</evidence>
<proteinExistence type="predicted"/>
<dbReference type="RefSeq" id="WP_025483823.1">
    <property type="nucleotide sequence ID" value="NZ_JAJFEB010000034.1"/>
</dbReference>
<reference evidence="2 3" key="1">
    <citation type="submission" date="2024-03" db="EMBL/GenBank/DDBJ databases">
        <title>Human intestinal bacterial collection.</title>
        <authorList>
            <person name="Pauvert C."/>
            <person name="Hitch T.C.A."/>
            <person name="Clavel T."/>
        </authorList>
    </citation>
    <scope>NUCLEOTIDE SEQUENCE [LARGE SCALE GENOMIC DNA]</scope>
    <source>
        <strain evidence="2 3">CLA-SR-H021</strain>
    </source>
</reference>
<dbReference type="InterPro" id="IPR011008">
    <property type="entry name" value="Dimeric_a/b-barrel"/>
</dbReference>
<sequence>MGIYFIVSTYLDKEKGRGEYDEYIRMVKPIVEGYGGRYIVRSEAVEAIGCQWRPERVIVIRFPDRSSLNACFDSEDYKQIMGKRTSSVNSQAVIVPGI</sequence>
<evidence type="ECO:0000259" key="1">
    <source>
        <dbReference type="Pfam" id="PF07045"/>
    </source>
</evidence>
<name>A0ABV1DH75_9FIRM</name>
<dbReference type="InterPro" id="IPR010753">
    <property type="entry name" value="DUF1330"/>
</dbReference>